<organism evidence="3 4">
    <name type="scientific">Moheibacter sediminis</name>
    <dbReference type="NCBI Taxonomy" id="1434700"/>
    <lineage>
        <taxon>Bacteria</taxon>
        <taxon>Pseudomonadati</taxon>
        <taxon>Bacteroidota</taxon>
        <taxon>Flavobacteriia</taxon>
        <taxon>Flavobacteriales</taxon>
        <taxon>Weeksellaceae</taxon>
        <taxon>Moheibacter</taxon>
    </lineage>
</organism>
<dbReference type="SUPFAM" id="SSF53474">
    <property type="entry name" value="alpha/beta-Hydrolases"/>
    <property type="match status" value="1"/>
</dbReference>
<keyword evidence="4" id="KW-1185">Reference proteome</keyword>
<dbReference type="RefSeq" id="WP_084017953.1">
    <property type="nucleotide sequence ID" value="NZ_FWXS01000008.1"/>
</dbReference>
<proteinExistence type="predicted"/>
<name>A0A1W2C261_9FLAO</name>
<dbReference type="STRING" id="1434700.SAMN06296427_10875"/>
<dbReference type="PANTHER" id="PTHR43037">
    <property type="entry name" value="UNNAMED PRODUCT-RELATED"/>
    <property type="match status" value="1"/>
</dbReference>
<dbReference type="Gene3D" id="3.40.50.1820">
    <property type="entry name" value="alpha/beta hydrolase"/>
    <property type="match status" value="1"/>
</dbReference>
<dbReference type="GO" id="GO:0016787">
    <property type="term" value="F:hydrolase activity"/>
    <property type="evidence" value="ECO:0007669"/>
    <property type="project" value="InterPro"/>
</dbReference>
<dbReference type="PANTHER" id="PTHR43037:SF1">
    <property type="entry name" value="BLL1128 PROTEIN"/>
    <property type="match status" value="1"/>
</dbReference>
<gene>
    <name evidence="3" type="ORF">SAMN06296427_10875</name>
</gene>
<dbReference type="Proteomes" id="UP000192393">
    <property type="component" value="Unassembled WGS sequence"/>
</dbReference>
<dbReference type="Pfam" id="PF02230">
    <property type="entry name" value="Abhydrolase_2"/>
    <property type="match status" value="1"/>
</dbReference>
<accession>A0A1W2C261</accession>
<evidence type="ECO:0000313" key="4">
    <source>
        <dbReference type="Proteomes" id="UP000192393"/>
    </source>
</evidence>
<feature type="domain" description="Phospholipase/carboxylesterase/thioesterase" evidence="2">
    <location>
        <begin position="103"/>
        <end position="217"/>
    </location>
</feature>
<reference evidence="3 4" key="1">
    <citation type="submission" date="2017-04" db="EMBL/GenBank/DDBJ databases">
        <authorList>
            <person name="Afonso C.L."/>
            <person name="Miller P.J."/>
            <person name="Scott M.A."/>
            <person name="Spackman E."/>
            <person name="Goraichik I."/>
            <person name="Dimitrov K.M."/>
            <person name="Suarez D.L."/>
            <person name="Swayne D.E."/>
        </authorList>
    </citation>
    <scope>NUCLEOTIDE SEQUENCE [LARGE SCALE GENOMIC DNA]</scope>
    <source>
        <strain evidence="3 4">CGMCC 1.12708</strain>
    </source>
</reference>
<protein>
    <submittedName>
        <fullName evidence="3">Phospholipase/Carboxylesterase</fullName>
    </submittedName>
</protein>
<keyword evidence="1" id="KW-0732">Signal</keyword>
<dbReference type="InterPro" id="IPR029058">
    <property type="entry name" value="AB_hydrolase_fold"/>
</dbReference>
<dbReference type="InterPro" id="IPR050955">
    <property type="entry name" value="Plant_Biomass_Hydrol_Est"/>
</dbReference>
<dbReference type="InterPro" id="IPR003140">
    <property type="entry name" value="PLipase/COase/thioEstase"/>
</dbReference>
<evidence type="ECO:0000313" key="3">
    <source>
        <dbReference type="EMBL" id="SMC79263.1"/>
    </source>
</evidence>
<evidence type="ECO:0000256" key="1">
    <source>
        <dbReference type="ARBA" id="ARBA00022729"/>
    </source>
</evidence>
<dbReference type="AlphaFoldDB" id="A0A1W2C261"/>
<dbReference type="EMBL" id="FWXS01000008">
    <property type="protein sequence ID" value="SMC79263.1"/>
    <property type="molecule type" value="Genomic_DNA"/>
</dbReference>
<sequence length="236" mass="27236">MTKKIYIFIIILISNVNFAQQTNGKFKEKVEIEFELNYLLRLPEKPQGKYPLMIFLHGAGERGTDINKVIANGPLQDKYKEYTKEFAILAPQCPEGQYWDVEAVYQLIKKIIKDNKNIDTNRIYLTGLSMGGWGSWRLAEKHPEMFAALVTVCGPAGLPEKREAHLIKDIPTRIFHGALDDVVPVDNSIQMYQELKSLEADVDLTIFKDDNHNSWDSTYSNPELYKWILKQRKTKI</sequence>
<dbReference type="OrthoDB" id="9764953at2"/>
<evidence type="ECO:0000259" key="2">
    <source>
        <dbReference type="Pfam" id="PF02230"/>
    </source>
</evidence>